<protein>
    <submittedName>
        <fullName evidence="2">Transposase</fullName>
    </submittedName>
</protein>
<evidence type="ECO:0000313" key="2">
    <source>
        <dbReference type="EMBL" id="RYC28895.1"/>
    </source>
</evidence>
<sequence length="154" mass="17060">MARALSLDLRERVIAAIEAGASCGQAAERFGVAKASAIRWHARFRAEGEIAAKPMGGDRHSHRTEVHAATILQAYAARPQIYLREVKDALEENGATASLSGLSRFFRRHGITRKRMARPVGKWFLGSSLICLHKRIRPSGKPLAKMESRASWSR</sequence>
<dbReference type="AlphaFoldDB" id="A0A4Q2U2I2"/>
<gene>
    <name evidence="2" type="ORF">D3273_26865</name>
</gene>
<comment type="caution">
    <text evidence="2">The sequence shown here is derived from an EMBL/GenBank/DDBJ whole genome shotgun (WGS) entry which is preliminary data.</text>
</comment>
<accession>A0A4Q2U2I2</accession>
<dbReference type="OrthoDB" id="565387at2"/>
<evidence type="ECO:0000313" key="3">
    <source>
        <dbReference type="Proteomes" id="UP000290759"/>
    </source>
</evidence>
<dbReference type="InterPro" id="IPR009057">
    <property type="entry name" value="Homeodomain-like_sf"/>
</dbReference>
<evidence type="ECO:0000259" key="1">
    <source>
        <dbReference type="Pfam" id="PF01710"/>
    </source>
</evidence>
<dbReference type="InterPro" id="IPR002622">
    <property type="entry name" value="Transposase_14"/>
</dbReference>
<dbReference type="EMBL" id="QYBB01000092">
    <property type="protein sequence ID" value="RYC28895.1"/>
    <property type="molecule type" value="Genomic_DNA"/>
</dbReference>
<organism evidence="2 3">
    <name type="scientific">Lichenibacterium minor</name>
    <dbReference type="NCBI Taxonomy" id="2316528"/>
    <lineage>
        <taxon>Bacteria</taxon>
        <taxon>Pseudomonadati</taxon>
        <taxon>Pseudomonadota</taxon>
        <taxon>Alphaproteobacteria</taxon>
        <taxon>Hyphomicrobiales</taxon>
        <taxon>Lichenihabitantaceae</taxon>
        <taxon>Lichenibacterium</taxon>
    </lineage>
</organism>
<feature type="domain" description="Transposase Synechocystis PCC 6803" evidence="1">
    <location>
        <begin position="4"/>
        <end position="45"/>
    </location>
</feature>
<dbReference type="Proteomes" id="UP000290759">
    <property type="component" value="Unassembled WGS sequence"/>
</dbReference>
<reference evidence="2 3" key="1">
    <citation type="submission" date="2018-12" db="EMBL/GenBank/DDBJ databases">
        <authorList>
            <person name="Grouzdev D.S."/>
            <person name="Krutkina M.S."/>
        </authorList>
    </citation>
    <scope>NUCLEOTIDE SEQUENCE [LARGE SCALE GENOMIC DNA]</scope>
    <source>
        <strain evidence="2 3">RmlP026</strain>
    </source>
</reference>
<proteinExistence type="predicted"/>
<dbReference type="Pfam" id="PF01710">
    <property type="entry name" value="HTH_Tnp_IS630"/>
    <property type="match status" value="1"/>
</dbReference>
<keyword evidence="3" id="KW-1185">Reference proteome</keyword>
<name>A0A4Q2U2I2_9HYPH</name>
<reference evidence="2 3" key="2">
    <citation type="submission" date="2019-02" db="EMBL/GenBank/DDBJ databases">
        <title>'Lichenibacterium ramalinii' gen. nov. sp. nov., 'Lichenibacterium minor' gen. nov. sp. nov.</title>
        <authorList>
            <person name="Pankratov T."/>
        </authorList>
    </citation>
    <scope>NUCLEOTIDE SEQUENCE [LARGE SCALE GENOMIC DNA]</scope>
    <source>
        <strain evidence="2 3">RmlP026</strain>
    </source>
</reference>
<dbReference type="SUPFAM" id="SSF46689">
    <property type="entry name" value="Homeodomain-like"/>
    <property type="match status" value="1"/>
</dbReference>